<dbReference type="PROSITE" id="PS51782">
    <property type="entry name" value="LYSM"/>
    <property type="match status" value="1"/>
</dbReference>
<evidence type="ECO:0000256" key="1">
    <source>
        <dbReference type="SAM" id="SignalP"/>
    </source>
</evidence>
<dbReference type="PANTHER" id="PTHR34700">
    <property type="entry name" value="POTASSIUM BINDING PROTEIN KBP"/>
    <property type="match status" value="1"/>
</dbReference>
<dbReference type="Gene3D" id="3.10.350.10">
    <property type="entry name" value="LysM domain"/>
    <property type="match status" value="1"/>
</dbReference>
<dbReference type="InterPro" id="IPR052196">
    <property type="entry name" value="Bact_Kbp"/>
</dbReference>
<protein>
    <submittedName>
        <fullName evidence="3">LysM peptidoglycan-binding domain-containing protein</fullName>
    </submittedName>
</protein>
<gene>
    <name evidence="3" type="ORF">N4J17_03650</name>
</gene>
<feature type="chain" id="PRO_5045388553" evidence="1">
    <location>
        <begin position="21"/>
        <end position="341"/>
    </location>
</feature>
<dbReference type="PANTHER" id="PTHR34700:SF4">
    <property type="entry name" value="PHAGE-LIKE ELEMENT PBSX PROTEIN XKDP"/>
    <property type="match status" value="1"/>
</dbReference>
<dbReference type="EMBL" id="CP104311">
    <property type="protein sequence ID" value="WWF02720.1"/>
    <property type="molecule type" value="Genomic_DNA"/>
</dbReference>
<keyword evidence="4" id="KW-1185">Reference proteome</keyword>
<proteinExistence type="predicted"/>
<dbReference type="InterPro" id="IPR018392">
    <property type="entry name" value="LysM"/>
</dbReference>
<keyword evidence="1" id="KW-0732">Signal</keyword>
<name>A0ABZ2F817_METCP</name>
<dbReference type="InterPro" id="IPR036779">
    <property type="entry name" value="LysM_dom_sf"/>
</dbReference>
<dbReference type="SUPFAM" id="SSF54106">
    <property type="entry name" value="LysM domain"/>
    <property type="match status" value="1"/>
</dbReference>
<accession>A0ABZ2F817</accession>
<sequence length="341" mass="37569">MIARLAAGLALLLIYAGAFADGIALNPDSPDRYLVQVNDTLWDIASRFLQNPAQWSQVWYRNPALANPDQIYPGDVLVLRRRGREPRIEIETAPTVPLSPVIRVTPLVREIPVIPEHAIRAFLTRPRVLDGANVDTLPYIVGFPDEHIAGGAGYRFYARGVKAADGCVLAVVRPGPVYRDGVTEEVLGHEALYIGDAQLRRAGELAEFLLVRAEREAVIGDRLLAVEPRELMTSYTLHAPAKPVSGRIIGVRDGVTQLGQYQVIVLDRGSRDGLEVGHVLDIYHEVDTIKDYVAGGFGNVVEMPPDWSGSLVVFRPFERVSYALVMKAIRAMHVGDIVKSR</sequence>
<dbReference type="CDD" id="cd00118">
    <property type="entry name" value="LysM"/>
    <property type="match status" value="1"/>
</dbReference>
<feature type="signal peptide" evidence="1">
    <location>
        <begin position="1"/>
        <end position="20"/>
    </location>
</feature>
<feature type="domain" description="LysM" evidence="2">
    <location>
        <begin position="31"/>
        <end position="79"/>
    </location>
</feature>
<dbReference type="RefSeq" id="WP_198322920.1">
    <property type="nucleotide sequence ID" value="NZ_CP104311.1"/>
</dbReference>
<evidence type="ECO:0000313" key="3">
    <source>
        <dbReference type="EMBL" id="WWF02720.1"/>
    </source>
</evidence>
<evidence type="ECO:0000313" key="4">
    <source>
        <dbReference type="Proteomes" id="UP001359308"/>
    </source>
</evidence>
<dbReference type="Pfam" id="PF01476">
    <property type="entry name" value="LysM"/>
    <property type="match status" value="1"/>
</dbReference>
<organism evidence="3 4">
    <name type="scientific">Methylococcus capsulatus</name>
    <dbReference type="NCBI Taxonomy" id="414"/>
    <lineage>
        <taxon>Bacteria</taxon>
        <taxon>Pseudomonadati</taxon>
        <taxon>Pseudomonadota</taxon>
        <taxon>Gammaproteobacteria</taxon>
        <taxon>Methylococcales</taxon>
        <taxon>Methylococcaceae</taxon>
        <taxon>Methylococcus</taxon>
    </lineage>
</organism>
<dbReference type="Proteomes" id="UP001359308">
    <property type="component" value="Chromosome"/>
</dbReference>
<evidence type="ECO:0000259" key="2">
    <source>
        <dbReference type="PROSITE" id="PS51782"/>
    </source>
</evidence>
<reference evidence="3 4" key="1">
    <citation type="submission" date="2022-09" db="EMBL/GenBank/DDBJ databases">
        <authorList>
            <person name="Giprobiosintez L."/>
        </authorList>
    </citation>
    <scope>NUCLEOTIDE SEQUENCE [LARGE SCALE GENOMIC DNA]</scope>
    <source>
        <strain evidence="4">VKPM-B-12549 (GBS-15)</strain>
    </source>
</reference>